<evidence type="ECO:0000256" key="4">
    <source>
        <dbReference type="HAMAP-Rule" id="MF_00528"/>
    </source>
</evidence>
<dbReference type="Pfam" id="PF02545">
    <property type="entry name" value="Maf"/>
    <property type="match status" value="1"/>
</dbReference>
<comment type="caution">
    <text evidence="4">Lacks conserved residue(s) required for the propagation of feature annotation.</text>
</comment>
<dbReference type="AlphaFoldDB" id="A0A7V5P1H9"/>
<comment type="subcellular location">
    <subcellularLocation>
        <location evidence="4">Cytoplasm</location>
    </subcellularLocation>
</comment>
<feature type="site" description="Important for substrate specificity" evidence="4">
    <location>
        <position position="27"/>
    </location>
</feature>
<feature type="site" description="Important for substrate specificity" evidence="4">
    <location>
        <position position="86"/>
    </location>
</feature>
<accession>A0A7V5P1H9</accession>
<evidence type="ECO:0000256" key="1">
    <source>
        <dbReference type="ARBA" id="ARBA00001968"/>
    </source>
</evidence>
<dbReference type="PANTHER" id="PTHR43213">
    <property type="entry name" value="BIFUNCTIONAL DTTP/UTP PYROPHOSPHATASE/METHYLTRANSFERASE PROTEIN-RELATED"/>
    <property type="match status" value="1"/>
</dbReference>
<dbReference type="EMBL" id="DROK01000288">
    <property type="protein sequence ID" value="HHI98118.1"/>
    <property type="molecule type" value="Genomic_DNA"/>
</dbReference>
<evidence type="ECO:0000256" key="2">
    <source>
        <dbReference type="ARBA" id="ARBA00022801"/>
    </source>
</evidence>
<dbReference type="Gene3D" id="3.90.950.10">
    <property type="match status" value="1"/>
</dbReference>
<keyword evidence="2 4" id="KW-0378">Hydrolase</keyword>
<dbReference type="SUPFAM" id="SSF52972">
    <property type="entry name" value="ITPase-like"/>
    <property type="match status" value="1"/>
</dbReference>
<keyword evidence="3 4" id="KW-0546">Nucleotide metabolism</keyword>
<gene>
    <name evidence="5" type="ORF">ENJ96_09780</name>
</gene>
<dbReference type="InterPro" id="IPR029001">
    <property type="entry name" value="ITPase-like_fam"/>
</dbReference>
<dbReference type="NCBIfam" id="TIGR00172">
    <property type="entry name" value="maf"/>
    <property type="match status" value="1"/>
</dbReference>
<sequence>MCPCNHPERRGIFRTVRPLVLASQSPRRRELLASLGLSFEVVPARIEEPAPSGERPEAYVLALARAKAREVAARVGKEKVVLAADTVVYCAGEILGKPGGPEEARRMLRLLSGRAHQVFTAYVIRAGEETGRVVETRVYFKGLSPAEIEAYLATAEPWDKAGAYAIQGMASYMVKRVEGSVTNVIGLPLSEVVEDLLKLEVIVPESAL</sequence>
<dbReference type="CDD" id="cd00555">
    <property type="entry name" value="Maf"/>
    <property type="match status" value="1"/>
</dbReference>
<comment type="caution">
    <text evidence="5">The sequence shown here is derived from an EMBL/GenBank/DDBJ whole genome shotgun (WGS) entry which is preliminary data.</text>
</comment>
<protein>
    <recommendedName>
        <fullName evidence="4">dTTP/UTP pyrophosphatase</fullName>
        <shortName evidence="4">dTTPase/UTPase</shortName>
        <ecNumber evidence="4">3.6.1.9</ecNumber>
    </recommendedName>
    <alternativeName>
        <fullName evidence="4">Nucleoside triphosphate pyrophosphatase</fullName>
    </alternativeName>
    <alternativeName>
        <fullName evidence="4">Nucleotide pyrophosphatase</fullName>
        <shortName evidence="4">Nucleotide PPase</shortName>
    </alternativeName>
</protein>
<feature type="site" description="Important for substrate specificity" evidence="4">
    <location>
        <position position="167"/>
    </location>
</feature>
<dbReference type="HAMAP" id="MF_00528">
    <property type="entry name" value="Maf"/>
    <property type="match status" value="1"/>
</dbReference>
<evidence type="ECO:0000256" key="3">
    <source>
        <dbReference type="ARBA" id="ARBA00023080"/>
    </source>
</evidence>
<dbReference type="PANTHER" id="PTHR43213:SF5">
    <property type="entry name" value="BIFUNCTIONAL DTTP_UTP PYROPHOSPHATASE_METHYLTRANSFERASE PROTEIN-RELATED"/>
    <property type="match status" value="1"/>
</dbReference>
<comment type="catalytic activity">
    <reaction evidence="4">
        <text>dTTP + H2O = dTMP + diphosphate + H(+)</text>
        <dbReference type="Rhea" id="RHEA:28534"/>
        <dbReference type="ChEBI" id="CHEBI:15377"/>
        <dbReference type="ChEBI" id="CHEBI:15378"/>
        <dbReference type="ChEBI" id="CHEBI:33019"/>
        <dbReference type="ChEBI" id="CHEBI:37568"/>
        <dbReference type="ChEBI" id="CHEBI:63528"/>
        <dbReference type="EC" id="3.6.1.9"/>
    </reaction>
</comment>
<reference evidence="5" key="1">
    <citation type="journal article" date="2020" name="mSystems">
        <title>Genome- and Community-Level Interaction Insights into Carbon Utilization and Element Cycling Functions of Hydrothermarchaeota in Hydrothermal Sediment.</title>
        <authorList>
            <person name="Zhou Z."/>
            <person name="Liu Y."/>
            <person name="Xu W."/>
            <person name="Pan J."/>
            <person name="Luo Z.H."/>
            <person name="Li M."/>
        </authorList>
    </citation>
    <scope>NUCLEOTIDE SEQUENCE [LARGE SCALE GENOMIC DNA]</scope>
    <source>
        <strain evidence="5">HyVt-533</strain>
    </source>
</reference>
<evidence type="ECO:0000313" key="5">
    <source>
        <dbReference type="EMBL" id="HHI98118.1"/>
    </source>
</evidence>
<comment type="similarity">
    <text evidence="4">Belongs to the Maf family. YhdE subfamily.</text>
</comment>
<comment type="cofactor">
    <cofactor evidence="1 4">
        <name>a divalent metal cation</name>
        <dbReference type="ChEBI" id="CHEBI:60240"/>
    </cofactor>
</comment>
<name>A0A7V5P1H9_9BACT</name>
<dbReference type="PIRSF" id="PIRSF006305">
    <property type="entry name" value="Maf"/>
    <property type="match status" value="1"/>
</dbReference>
<keyword evidence="4" id="KW-0963">Cytoplasm</keyword>
<dbReference type="GO" id="GO:0005737">
    <property type="term" value="C:cytoplasm"/>
    <property type="evidence" value="ECO:0007669"/>
    <property type="project" value="UniProtKB-SubCell"/>
</dbReference>
<dbReference type="EC" id="3.6.1.9" evidence="4"/>
<organism evidence="5">
    <name type="scientific">Thermodesulfatator atlanticus</name>
    <dbReference type="NCBI Taxonomy" id="501497"/>
    <lineage>
        <taxon>Bacteria</taxon>
        <taxon>Pseudomonadati</taxon>
        <taxon>Thermodesulfobacteriota</taxon>
        <taxon>Thermodesulfobacteria</taxon>
        <taxon>Thermodesulfobacteriales</taxon>
        <taxon>Thermodesulfatatoraceae</taxon>
        <taxon>Thermodesulfatator</taxon>
    </lineage>
</organism>
<dbReference type="InterPro" id="IPR003697">
    <property type="entry name" value="Maf-like"/>
</dbReference>
<comment type="function">
    <text evidence="4">Nucleoside triphosphate pyrophosphatase that hydrolyzes dTTP and UTP. May have a dual role in cell division arrest and in preventing the incorporation of modified nucleotides into cellular nucleic acids.</text>
</comment>
<dbReference type="GO" id="GO:0047429">
    <property type="term" value="F:nucleoside triphosphate diphosphatase activity"/>
    <property type="evidence" value="ECO:0007669"/>
    <property type="project" value="UniProtKB-EC"/>
</dbReference>
<feature type="active site" description="Proton acceptor" evidence="4">
    <location>
        <position position="85"/>
    </location>
</feature>
<proteinExistence type="inferred from homology"/>
<comment type="catalytic activity">
    <reaction evidence="4">
        <text>UTP + H2O = UMP + diphosphate + H(+)</text>
        <dbReference type="Rhea" id="RHEA:29395"/>
        <dbReference type="ChEBI" id="CHEBI:15377"/>
        <dbReference type="ChEBI" id="CHEBI:15378"/>
        <dbReference type="ChEBI" id="CHEBI:33019"/>
        <dbReference type="ChEBI" id="CHEBI:46398"/>
        <dbReference type="ChEBI" id="CHEBI:57865"/>
        <dbReference type="EC" id="3.6.1.9"/>
    </reaction>
</comment>
<dbReference type="Proteomes" id="UP000886101">
    <property type="component" value="Unassembled WGS sequence"/>
</dbReference>
<dbReference type="GO" id="GO:0009117">
    <property type="term" value="P:nucleotide metabolic process"/>
    <property type="evidence" value="ECO:0007669"/>
    <property type="project" value="UniProtKB-KW"/>
</dbReference>